<dbReference type="Pfam" id="PF00535">
    <property type="entry name" value="Glycos_transf_2"/>
    <property type="match status" value="1"/>
</dbReference>
<feature type="domain" description="Glycosyltransferase 2-like" evidence="1">
    <location>
        <begin position="67"/>
        <end position="150"/>
    </location>
</feature>
<keyword evidence="3" id="KW-1185">Reference proteome</keyword>
<dbReference type="EMBL" id="BONY01000031">
    <property type="protein sequence ID" value="GIH06853.1"/>
    <property type="molecule type" value="Genomic_DNA"/>
</dbReference>
<gene>
    <name evidence="2" type="ORF">Rhe02_49200</name>
</gene>
<dbReference type="PANTHER" id="PTHR43685:SF2">
    <property type="entry name" value="GLYCOSYLTRANSFERASE 2-LIKE DOMAIN-CONTAINING PROTEIN"/>
    <property type="match status" value="1"/>
</dbReference>
<dbReference type="InterPro" id="IPR050834">
    <property type="entry name" value="Glycosyltransf_2"/>
</dbReference>
<comment type="caution">
    <text evidence="2">The sequence shown here is derived from an EMBL/GenBank/DDBJ whole genome shotgun (WGS) entry which is preliminary data.</text>
</comment>
<evidence type="ECO:0000313" key="2">
    <source>
        <dbReference type="EMBL" id="GIH06853.1"/>
    </source>
</evidence>
<organism evidence="2 3">
    <name type="scientific">Rhizocola hellebori</name>
    <dbReference type="NCBI Taxonomy" id="1392758"/>
    <lineage>
        <taxon>Bacteria</taxon>
        <taxon>Bacillati</taxon>
        <taxon>Actinomycetota</taxon>
        <taxon>Actinomycetes</taxon>
        <taxon>Micromonosporales</taxon>
        <taxon>Micromonosporaceae</taxon>
        <taxon>Rhizocola</taxon>
    </lineage>
</organism>
<evidence type="ECO:0000313" key="3">
    <source>
        <dbReference type="Proteomes" id="UP000612899"/>
    </source>
</evidence>
<dbReference type="RefSeq" id="WP_203910666.1">
    <property type="nucleotide sequence ID" value="NZ_BONY01000031.1"/>
</dbReference>
<dbReference type="InterPro" id="IPR001173">
    <property type="entry name" value="Glyco_trans_2-like"/>
</dbReference>
<dbReference type="InterPro" id="IPR029044">
    <property type="entry name" value="Nucleotide-diphossugar_trans"/>
</dbReference>
<protein>
    <recommendedName>
        <fullName evidence="1">Glycosyltransferase 2-like domain-containing protein</fullName>
    </recommendedName>
</protein>
<proteinExistence type="predicted"/>
<dbReference type="PANTHER" id="PTHR43685">
    <property type="entry name" value="GLYCOSYLTRANSFERASE"/>
    <property type="match status" value="1"/>
</dbReference>
<accession>A0A8J3VIE6</accession>
<sequence>MIDGSFREAFHAIPAFAQQSFADFELIWVEYYGTVDPAVNAAIAAEAPRARLLTLGRTGVYHSSYCFNAGICAARGELVLIPDGDLVVEPDFVERMWLLHERNPRLVTYNYRYNEPKDCHRDEVDLAHLRQTGVLTHPSNWGGCLGVRRRWLVELNGYDQHPVFATGDHGNDFDMYVRLKNLGLEVCWPREPVLYHPWHPGTLAFAYTHRLQALMTQDRAHRLTTLAYRGIDSTRDSEPPASVLDAIDEARRGFEQHGAAYQMAPAARFGA</sequence>
<dbReference type="AlphaFoldDB" id="A0A8J3VIE6"/>
<dbReference type="SUPFAM" id="SSF53448">
    <property type="entry name" value="Nucleotide-diphospho-sugar transferases"/>
    <property type="match status" value="1"/>
</dbReference>
<reference evidence="2" key="1">
    <citation type="submission" date="2021-01" db="EMBL/GenBank/DDBJ databases">
        <title>Whole genome shotgun sequence of Rhizocola hellebori NBRC 109834.</title>
        <authorList>
            <person name="Komaki H."/>
            <person name="Tamura T."/>
        </authorList>
    </citation>
    <scope>NUCLEOTIDE SEQUENCE</scope>
    <source>
        <strain evidence="2">NBRC 109834</strain>
    </source>
</reference>
<dbReference type="Proteomes" id="UP000612899">
    <property type="component" value="Unassembled WGS sequence"/>
</dbReference>
<evidence type="ECO:0000259" key="1">
    <source>
        <dbReference type="Pfam" id="PF00535"/>
    </source>
</evidence>
<name>A0A8J3VIE6_9ACTN</name>
<dbReference type="Gene3D" id="3.90.550.10">
    <property type="entry name" value="Spore Coat Polysaccharide Biosynthesis Protein SpsA, Chain A"/>
    <property type="match status" value="1"/>
</dbReference>